<comment type="caution">
    <text evidence="1">The sequence shown here is derived from an EMBL/GenBank/DDBJ whole genome shotgun (WGS) entry which is preliminary data.</text>
</comment>
<dbReference type="Proteomes" id="UP000528460">
    <property type="component" value="Unassembled WGS sequence"/>
</dbReference>
<reference evidence="1 2" key="1">
    <citation type="submission" date="2020-05" db="EMBL/GenBank/DDBJ databases">
        <authorList>
            <person name="Whitworth D."/>
        </authorList>
    </citation>
    <scope>NUCLEOTIDE SEQUENCE [LARGE SCALE GENOMIC DNA]</scope>
    <source>
        <strain evidence="1 2">CA046A</strain>
    </source>
</reference>
<accession>A0A7Y4JU33</accession>
<gene>
    <name evidence="1" type="ORF">HNS30_18525</name>
</gene>
<organism evidence="1 2">
    <name type="scientific">Corallococcus exercitus</name>
    <dbReference type="NCBI Taxonomy" id="2316736"/>
    <lineage>
        <taxon>Bacteria</taxon>
        <taxon>Pseudomonadati</taxon>
        <taxon>Myxococcota</taxon>
        <taxon>Myxococcia</taxon>
        <taxon>Myxococcales</taxon>
        <taxon>Cystobacterineae</taxon>
        <taxon>Myxococcaceae</taxon>
        <taxon>Corallococcus</taxon>
    </lineage>
</organism>
<dbReference type="AlphaFoldDB" id="A0A7Y4JU33"/>
<name>A0A7Y4JU33_9BACT</name>
<sequence>MARAKRQPRAPARSMAYEGRSRERTYVLDVAEYLPMLMLEVRDQTEEFWGQLEGLSQRDPRFSIALQCFDATEGPMPGE</sequence>
<dbReference type="EMBL" id="JABFJW010000135">
    <property type="protein sequence ID" value="NOK11039.1"/>
    <property type="molecule type" value="Genomic_DNA"/>
</dbReference>
<protein>
    <submittedName>
        <fullName evidence="1">Uncharacterized protein</fullName>
    </submittedName>
</protein>
<evidence type="ECO:0000313" key="2">
    <source>
        <dbReference type="Proteomes" id="UP000528460"/>
    </source>
</evidence>
<proteinExistence type="predicted"/>
<evidence type="ECO:0000313" key="1">
    <source>
        <dbReference type="EMBL" id="NOK11039.1"/>
    </source>
</evidence>